<dbReference type="EMBL" id="JAWDGP010002684">
    <property type="protein sequence ID" value="KAK3780798.1"/>
    <property type="molecule type" value="Genomic_DNA"/>
</dbReference>
<reference evidence="1" key="1">
    <citation type="journal article" date="2023" name="G3 (Bethesda)">
        <title>A reference genome for the long-term kleptoplast-retaining sea slug Elysia crispata morphotype clarki.</title>
        <authorList>
            <person name="Eastman K.E."/>
            <person name="Pendleton A.L."/>
            <person name="Shaikh M.A."/>
            <person name="Suttiyut T."/>
            <person name="Ogas R."/>
            <person name="Tomko P."/>
            <person name="Gavelis G."/>
            <person name="Widhalm J.R."/>
            <person name="Wisecaver J.H."/>
        </authorList>
    </citation>
    <scope>NUCLEOTIDE SEQUENCE</scope>
    <source>
        <strain evidence="1">ECLA1</strain>
    </source>
</reference>
<gene>
    <name evidence="1" type="ORF">RRG08_059442</name>
</gene>
<dbReference type="Proteomes" id="UP001283361">
    <property type="component" value="Unassembled WGS sequence"/>
</dbReference>
<name>A0AAE1A4H9_9GAST</name>
<sequence length="74" mass="8031">MTLGASRASQTKLSGKLPGLNDFLGSTLPSASRSEIGHLYSRTLVEMRCGRPAYNCMAWGEETDTGDGLPRKER</sequence>
<evidence type="ECO:0000313" key="2">
    <source>
        <dbReference type="Proteomes" id="UP001283361"/>
    </source>
</evidence>
<comment type="caution">
    <text evidence="1">The sequence shown here is derived from an EMBL/GenBank/DDBJ whole genome shotgun (WGS) entry which is preliminary data.</text>
</comment>
<protein>
    <submittedName>
        <fullName evidence="1">Uncharacterized protein</fullName>
    </submittedName>
</protein>
<organism evidence="1 2">
    <name type="scientific">Elysia crispata</name>
    <name type="common">lettuce slug</name>
    <dbReference type="NCBI Taxonomy" id="231223"/>
    <lineage>
        <taxon>Eukaryota</taxon>
        <taxon>Metazoa</taxon>
        <taxon>Spiralia</taxon>
        <taxon>Lophotrochozoa</taxon>
        <taxon>Mollusca</taxon>
        <taxon>Gastropoda</taxon>
        <taxon>Heterobranchia</taxon>
        <taxon>Euthyneura</taxon>
        <taxon>Panpulmonata</taxon>
        <taxon>Sacoglossa</taxon>
        <taxon>Placobranchoidea</taxon>
        <taxon>Plakobranchidae</taxon>
        <taxon>Elysia</taxon>
    </lineage>
</organism>
<accession>A0AAE1A4H9</accession>
<proteinExistence type="predicted"/>
<dbReference type="AlphaFoldDB" id="A0AAE1A4H9"/>
<evidence type="ECO:0000313" key="1">
    <source>
        <dbReference type="EMBL" id="KAK3780798.1"/>
    </source>
</evidence>
<keyword evidence="2" id="KW-1185">Reference proteome</keyword>